<comment type="caution">
    <text evidence="1">The sequence shown here is derived from an EMBL/GenBank/DDBJ whole genome shotgun (WGS) entry which is preliminary data.</text>
</comment>
<keyword evidence="2" id="KW-1185">Reference proteome</keyword>
<sequence>MASDLDTVRVLRALFNDLPRPPQGLTEGETMAWMQQAMQEFEGGEMAYTIEHITRNSIVDIVLRLREDGHLRDDAAFENTLQQVSTPEGRKTFMDWCIQAQKSSDATSRLLNRAKRSLMDPSPRFSVSIGDVQRFIDGAVTGPGPLLAEYLSRPDVRGIGVYEEPPGQVYEFDWGFIVEEPAAWHVYVAEAWRKGSVGYFERFLQAWHMEVAAVPEGSMPGPLVPETLSVEPGIGSFSSLTLISTVHPLPEGVRQWVGEVFLGQMLGAMAGRALEDDYDFPLEVPQGF</sequence>
<accession>A0ABW2RCN5</accession>
<evidence type="ECO:0000313" key="2">
    <source>
        <dbReference type="Proteomes" id="UP001596495"/>
    </source>
</evidence>
<name>A0ABW2RCN5_9BURK</name>
<dbReference type="EMBL" id="JBHTBX010000011">
    <property type="protein sequence ID" value="MFC7435879.1"/>
    <property type="molecule type" value="Genomic_DNA"/>
</dbReference>
<organism evidence="1 2">
    <name type="scientific">Hydrogenophaga bisanensis</name>
    <dbReference type="NCBI Taxonomy" id="439611"/>
    <lineage>
        <taxon>Bacteria</taxon>
        <taxon>Pseudomonadati</taxon>
        <taxon>Pseudomonadota</taxon>
        <taxon>Betaproteobacteria</taxon>
        <taxon>Burkholderiales</taxon>
        <taxon>Comamonadaceae</taxon>
        <taxon>Hydrogenophaga</taxon>
    </lineage>
</organism>
<gene>
    <name evidence="1" type="ORF">ACFQNJ_15290</name>
</gene>
<dbReference type="RefSeq" id="WP_382259136.1">
    <property type="nucleotide sequence ID" value="NZ_JBHTBX010000011.1"/>
</dbReference>
<proteinExistence type="predicted"/>
<protein>
    <submittedName>
        <fullName evidence="1">Uncharacterized protein</fullName>
    </submittedName>
</protein>
<dbReference type="Proteomes" id="UP001596495">
    <property type="component" value="Unassembled WGS sequence"/>
</dbReference>
<reference evidence="2" key="1">
    <citation type="journal article" date="2019" name="Int. J. Syst. Evol. Microbiol.">
        <title>The Global Catalogue of Microorganisms (GCM) 10K type strain sequencing project: providing services to taxonomists for standard genome sequencing and annotation.</title>
        <authorList>
            <consortium name="The Broad Institute Genomics Platform"/>
            <consortium name="The Broad Institute Genome Sequencing Center for Infectious Disease"/>
            <person name="Wu L."/>
            <person name="Ma J."/>
        </authorList>
    </citation>
    <scope>NUCLEOTIDE SEQUENCE [LARGE SCALE GENOMIC DNA]</scope>
    <source>
        <strain evidence="2">CCUG 54518</strain>
    </source>
</reference>
<evidence type="ECO:0000313" key="1">
    <source>
        <dbReference type="EMBL" id="MFC7435879.1"/>
    </source>
</evidence>